<evidence type="ECO:0000313" key="1">
    <source>
        <dbReference type="EMBL" id="KAI3724419.1"/>
    </source>
</evidence>
<keyword evidence="2" id="KW-1185">Reference proteome</keyword>
<reference evidence="2" key="1">
    <citation type="journal article" date="2022" name="Mol. Ecol. Resour.">
        <title>The genomes of chicory, endive, great burdock and yacon provide insights into Asteraceae palaeo-polyploidization history and plant inulin production.</title>
        <authorList>
            <person name="Fan W."/>
            <person name="Wang S."/>
            <person name="Wang H."/>
            <person name="Wang A."/>
            <person name="Jiang F."/>
            <person name="Liu H."/>
            <person name="Zhao H."/>
            <person name="Xu D."/>
            <person name="Zhang Y."/>
        </authorList>
    </citation>
    <scope>NUCLEOTIDE SEQUENCE [LARGE SCALE GENOMIC DNA]</scope>
    <source>
        <strain evidence="2">cv. Punajuju</strain>
    </source>
</reference>
<evidence type="ECO:0000313" key="2">
    <source>
        <dbReference type="Proteomes" id="UP001055811"/>
    </source>
</evidence>
<dbReference type="EMBL" id="CM042014">
    <property type="protein sequence ID" value="KAI3724419.1"/>
    <property type="molecule type" value="Genomic_DNA"/>
</dbReference>
<organism evidence="1 2">
    <name type="scientific">Cichorium intybus</name>
    <name type="common">Chicory</name>
    <dbReference type="NCBI Taxonomy" id="13427"/>
    <lineage>
        <taxon>Eukaryota</taxon>
        <taxon>Viridiplantae</taxon>
        <taxon>Streptophyta</taxon>
        <taxon>Embryophyta</taxon>
        <taxon>Tracheophyta</taxon>
        <taxon>Spermatophyta</taxon>
        <taxon>Magnoliopsida</taxon>
        <taxon>eudicotyledons</taxon>
        <taxon>Gunneridae</taxon>
        <taxon>Pentapetalae</taxon>
        <taxon>asterids</taxon>
        <taxon>campanulids</taxon>
        <taxon>Asterales</taxon>
        <taxon>Asteraceae</taxon>
        <taxon>Cichorioideae</taxon>
        <taxon>Cichorieae</taxon>
        <taxon>Cichoriinae</taxon>
        <taxon>Cichorium</taxon>
    </lineage>
</organism>
<gene>
    <name evidence="1" type="ORF">L2E82_36194</name>
</gene>
<sequence length="98" mass="10820">MEKVVEDDELDPDGTKNAYGGPYAAVINLKNQEGDPGTDGSDMEEGGTLWDVFRMEDTSKLEEYLKKHFKDFRDVFCRPLQPAIKKSTGGMEAGTGVT</sequence>
<proteinExistence type="predicted"/>
<name>A0ACB9BR82_CICIN</name>
<dbReference type="Proteomes" id="UP001055811">
    <property type="component" value="Linkage Group LG06"/>
</dbReference>
<protein>
    <submittedName>
        <fullName evidence="1">Uncharacterized protein</fullName>
    </submittedName>
</protein>
<accession>A0ACB9BR82</accession>
<reference evidence="1 2" key="2">
    <citation type="journal article" date="2022" name="Mol. Ecol. Resour.">
        <title>The genomes of chicory, endive, great burdock and yacon provide insights into Asteraceae paleo-polyploidization history and plant inulin production.</title>
        <authorList>
            <person name="Fan W."/>
            <person name="Wang S."/>
            <person name="Wang H."/>
            <person name="Wang A."/>
            <person name="Jiang F."/>
            <person name="Liu H."/>
            <person name="Zhao H."/>
            <person name="Xu D."/>
            <person name="Zhang Y."/>
        </authorList>
    </citation>
    <scope>NUCLEOTIDE SEQUENCE [LARGE SCALE GENOMIC DNA]</scope>
    <source>
        <strain evidence="2">cv. Punajuju</strain>
        <tissue evidence="1">Leaves</tissue>
    </source>
</reference>
<comment type="caution">
    <text evidence="1">The sequence shown here is derived from an EMBL/GenBank/DDBJ whole genome shotgun (WGS) entry which is preliminary data.</text>
</comment>